<name>A0A7R9Q0I6_9ACAR</name>
<dbReference type="PROSITE" id="PS51257">
    <property type="entry name" value="PROKAR_LIPOPROTEIN"/>
    <property type="match status" value="1"/>
</dbReference>
<dbReference type="SUPFAM" id="SSF52058">
    <property type="entry name" value="L domain-like"/>
    <property type="match status" value="1"/>
</dbReference>
<organism evidence="2">
    <name type="scientific">Medioppia subpectinata</name>
    <dbReference type="NCBI Taxonomy" id="1979941"/>
    <lineage>
        <taxon>Eukaryota</taxon>
        <taxon>Metazoa</taxon>
        <taxon>Ecdysozoa</taxon>
        <taxon>Arthropoda</taxon>
        <taxon>Chelicerata</taxon>
        <taxon>Arachnida</taxon>
        <taxon>Acari</taxon>
        <taxon>Acariformes</taxon>
        <taxon>Sarcoptiformes</taxon>
        <taxon>Oribatida</taxon>
        <taxon>Brachypylina</taxon>
        <taxon>Oppioidea</taxon>
        <taxon>Oppiidae</taxon>
        <taxon>Medioppia</taxon>
    </lineage>
</organism>
<dbReference type="OrthoDB" id="1432377at2759"/>
<proteinExistence type="predicted"/>
<reference evidence="2" key="1">
    <citation type="submission" date="2020-11" db="EMBL/GenBank/DDBJ databases">
        <authorList>
            <person name="Tran Van P."/>
        </authorList>
    </citation>
    <scope>NUCLEOTIDE SEQUENCE</scope>
</reference>
<keyword evidence="3" id="KW-1185">Reference proteome</keyword>
<feature type="chain" id="PRO_5036211696" evidence="1">
    <location>
        <begin position="22"/>
        <end position="337"/>
    </location>
</feature>
<evidence type="ECO:0000313" key="2">
    <source>
        <dbReference type="EMBL" id="CAD7626913.1"/>
    </source>
</evidence>
<evidence type="ECO:0000313" key="3">
    <source>
        <dbReference type="Proteomes" id="UP000759131"/>
    </source>
</evidence>
<dbReference type="Proteomes" id="UP000759131">
    <property type="component" value="Unassembled WGS sequence"/>
</dbReference>
<feature type="signal peptide" evidence="1">
    <location>
        <begin position="1"/>
        <end position="21"/>
    </location>
</feature>
<sequence length="337" mass="36938">MYLKTALVCVVLAICPLVSHAAIYSCYSGSIPGCTCTAGWNAADFNYKVVVSCAGTVGSAADFGDSLRIKTKGYQFDDFIISAYPNARLPDAPFHESTTIKRIIIKDSPKLEGFGAKAKPDTGLFNNLGKSLETLVLSNNPAIKMTEWQNIATQLKSAGTVREDELPVAGAINLKTLVIHKSPEFDDLETLKDLAPTLNVLVLRANGFTTFNYVLDDYKELITLDLSETPALKKFVLKTKPDKLTNIFLSTCGLDILTVTTLEELMKAGFVDFTKNKLDCDCSNLPEKFIDPDNEKRFLGSLCATPNELNNKQYGSTCIYKSFFLSGQTSLVYAKKP</sequence>
<evidence type="ECO:0000256" key="1">
    <source>
        <dbReference type="SAM" id="SignalP"/>
    </source>
</evidence>
<dbReference type="AlphaFoldDB" id="A0A7R9Q0I6"/>
<keyword evidence="1" id="KW-0732">Signal</keyword>
<protein>
    <submittedName>
        <fullName evidence="2">Uncharacterized protein</fullName>
    </submittedName>
</protein>
<gene>
    <name evidence="2" type="ORF">OSB1V03_LOCUS7345</name>
</gene>
<accession>A0A7R9Q0I6</accession>
<dbReference type="EMBL" id="OC858836">
    <property type="protein sequence ID" value="CAD7626913.1"/>
    <property type="molecule type" value="Genomic_DNA"/>
</dbReference>
<dbReference type="Gene3D" id="3.80.10.10">
    <property type="entry name" value="Ribonuclease Inhibitor"/>
    <property type="match status" value="1"/>
</dbReference>
<dbReference type="InterPro" id="IPR032675">
    <property type="entry name" value="LRR_dom_sf"/>
</dbReference>
<dbReference type="EMBL" id="CAJPIZ010004261">
    <property type="protein sequence ID" value="CAG2107343.1"/>
    <property type="molecule type" value="Genomic_DNA"/>
</dbReference>